<evidence type="ECO:0000313" key="2">
    <source>
        <dbReference type="EMBL" id="TCP29020.1"/>
    </source>
</evidence>
<dbReference type="InterPro" id="IPR034660">
    <property type="entry name" value="DinB/YfiT-like"/>
</dbReference>
<proteinExistence type="predicted"/>
<evidence type="ECO:0000313" key="3">
    <source>
        <dbReference type="Proteomes" id="UP000295416"/>
    </source>
</evidence>
<dbReference type="Pfam" id="PF12867">
    <property type="entry name" value="DinB_2"/>
    <property type="match status" value="1"/>
</dbReference>
<dbReference type="AlphaFoldDB" id="A0A4R2P2U4"/>
<dbReference type="Proteomes" id="UP000295416">
    <property type="component" value="Unassembled WGS sequence"/>
</dbReference>
<name>A0A4R2P2U4_9BACL</name>
<keyword evidence="3" id="KW-1185">Reference proteome</keyword>
<dbReference type="OrthoDB" id="5464839at2"/>
<dbReference type="SUPFAM" id="SSF109854">
    <property type="entry name" value="DinB/YfiT-like putative metalloenzymes"/>
    <property type="match status" value="1"/>
</dbReference>
<accession>A0A4R2P2U4</accession>
<feature type="domain" description="DinB-like" evidence="1">
    <location>
        <begin position="9"/>
        <end position="158"/>
    </location>
</feature>
<dbReference type="Gene3D" id="1.20.120.450">
    <property type="entry name" value="dinb family like domain"/>
    <property type="match status" value="1"/>
</dbReference>
<sequence>MNKLENSNLVKTRNRLINEIDSLDFDTFNSKPDRDTWSIAQVCHHLILAEKSTSDVIASGLTNADSKAEPKEITLALDRSRKVNAPDFIKPDTEPFDVQQIIDLLNDSRSALLSILSSVEDKTVLARKSVKHLVFGDLPLNQWVDFIYLHEARHIAQIEEIKSEIRLS</sequence>
<dbReference type="EMBL" id="SLXK01000013">
    <property type="protein sequence ID" value="TCP29020.1"/>
    <property type="molecule type" value="Genomic_DNA"/>
</dbReference>
<organism evidence="2 3">
    <name type="scientific">Scopulibacillus darangshiensis</name>
    <dbReference type="NCBI Taxonomy" id="442528"/>
    <lineage>
        <taxon>Bacteria</taxon>
        <taxon>Bacillati</taxon>
        <taxon>Bacillota</taxon>
        <taxon>Bacilli</taxon>
        <taxon>Bacillales</taxon>
        <taxon>Sporolactobacillaceae</taxon>
        <taxon>Scopulibacillus</taxon>
    </lineage>
</organism>
<reference evidence="2 3" key="1">
    <citation type="submission" date="2019-03" db="EMBL/GenBank/DDBJ databases">
        <title>Genomic Encyclopedia of Type Strains, Phase IV (KMG-IV): sequencing the most valuable type-strain genomes for metagenomic binning, comparative biology and taxonomic classification.</title>
        <authorList>
            <person name="Goeker M."/>
        </authorList>
    </citation>
    <scope>NUCLEOTIDE SEQUENCE [LARGE SCALE GENOMIC DNA]</scope>
    <source>
        <strain evidence="2 3">DSM 19377</strain>
    </source>
</reference>
<dbReference type="InterPro" id="IPR024775">
    <property type="entry name" value="DinB-like"/>
</dbReference>
<evidence type="ECO:0000259" key="1">
    <source>
        <dbReference type="Pfam" id="PF12867"/>
    </source>
</evidence>
<dbReference type="RefSeq" id="WP_132746130.1">
    <property type="nucleotide sequence ID" value="NZ_SLXK01000013.1"/>
</dbReference>
<protein>
    <submittedName>
        <fullName evidence="2">DinB family protein</fullName>
    </submittedName>
</protein>
<comment type="caution">
    <text evidence="2">The sequence shown here is derived from an EMBL/GenBank/DDBJ whole genome shotgun (WGS) entry which is preliminary data.</text>
</comment>
<gene>
    <name evidence="2" type="ORF">EV207_11355</name>
</gene>